<dbReference type="AlphaFoldDB" id="A0A3M7ECS2"/>
<gene>
    <name evidence="2" type="ORF">D0863_03261</name>
</gene>
<keyword evidence="1" id="KW-1133">Transmembrane helix</keyword>
<proteinExistence type="predicted"/>
<keyword evidence="1" id="KW-0812">Transmembrane</keyword>
<dbReference type="Proteomes" id="UP000269276">
    <property type="component" value="Unassembled WGS sequence"/>
</dbReference>
<keyword evidence="1" id="KW-0472">Membrane</keyword>
<feature type="non-terminal residue" evidence="2">
    <location>
        <position position="1"/>
    </location>
</feature>
<evidence type="ECO:0000313" key="2">
    <source>
        <dbReference type="EMBL" id="RMY74408.1"/>
    </source>
</evidence>
<dbReference type="EMBL" id="QWIP01000076">
    <property type="protein sequence ID" value="RMY74408.1"/>
    <property type="molecule type" value="Genomic_DNA"/>
</dbReference>
<name>A0A3M7ECS2_HORWE</name>
<protein>
    <submittedName>
        <fullName evidence="2">Uncharacterized protein</fullName>
    </submittedName>
</protein>
<sequence length="233" mass="25390">CSGTRLAILNLATAQNLSYGADSFHRSDTSITLVCNPTWIARVLVLSIVAGAVGSWSVLGGLIRAPRLLPPQACKTWALSIAMDSCISKVSRSAGKSLLRPLNTAGSRRPSRHQASTLNITSGRTVTSSTKFMNFYPFDDMQSISPRLMLFLTGDVVYSREFSAGAYARAAESEDITWILRAGDVRLGGLDPFCAAFRFLPNESCWERDEALSRIISPTFFDGLSIATEDLWV</sequence>
<dbReference type="InterPro" id="IPR029058">
    <property type="entry name" value="AB_hydrolase_fold"/>
</dbReference>
<comment type="caution">
    <text evidence="2">The sequence shown here is derived from an EMBL/GenBank/DDBJ whole genome shotgun (WGS) entry which is preliminary data.</text>
</comment>
<organism evidence="2 3">
    <name type="scientific">Hortaea werneckii</name>
    <name type="common">Black yeast</name>
    <name type="synonym">Cladosporium werneckii</name>
    <dbReference type="NCBI Taxonomy" id="91943"/>
    <lineage>
        <taxon>Eukaryota</taxon>
        <taxon>Fungi</taxon>
        <taxon>Dikarya</taxon>
        <taxon>Ascomycota</taxon>
        <taxon>Pezizomycotina</taxon>
        <taxon>Dothideomycetes</taxon>
        <taxon>Dothideomycetidae</taxon>
        <taxon>Mycosphaerellales</taxon>
        <taxon>Teratosphaeriaceae</taxon>
        <taxon>Hortaea</taxon>
    </lineage>
</organism>
<evidence type="ECO:0000313" key="3">
    <source>
        <dbReference type="Proteomes" id="UP000269276"/>
    </source>
</evidence>
<dbReference type="OrthoDB" id="2498029at2759"/>
<evidence type="ECO:0000256" key="1">
    <source>
        <dbReference type="SAM" id="Phobius"/>
    </source>
</evidence>
<dbReference type="Gene3D" id="1.10.10.800">
    <property type="match status" value="1"/>
</dbReference>
<accession>A0A3M7ECS2</accession>
<dbReference type="Gene3D" id="3.40.50.1820">
    <property type="entry name" value="alpha/beta hydrolase"/>
    <property type="match status" value="1"/>
</dbReference>
<reference evidence="2 3" key="1">
    <citation type="journal article" date="2018" name="BMC Genomics">
        <title>Genomic evidence for intraspecific hybridization in a clonal and extremely halotolerant yeast.</title>
        <authorList>
            <person name="Gostincar C."/>
            <person name="Stajich J.E."/>
            <person name="Zupancic J."/>
            <person name="Zalar P."/>
            <person name="Gunde-Cimerman N."/>
        </authorList>
    </citation>
    <scope>NUCLEOTIDE SEQUENCE [LARGE SCALE GENOMIC DNA]</scope>
    <source>
        <strain evidence="2 3">EXF-2682</strain>
    </source>
</reference>
<feature type="transmembrane region" description="Helical" evidence="1">
    <location>
        <begin position="39"/>
        <end position="59"/>
    </location>
</feature>